<sequence length="40" mass="4461">KKGMDEMATDSYMPTLEGSLLNNPVDRSSLSKQEARDLTM</sequence>
<gene>
    <name evidence="2" type="ORF">FWILDA_LOCUS19463</name>
</gene>
<protein>
    <submittedName>
        <fullName evidence="2">13841_t:CDS:1</fullName>
    </submittedName>
</protein>
<accession>A0A9W4TAW3</accession>
<keyword evidence="3" id="KW-1185">Reference proteome</keyword>
<evidence type="ECO:0000313" key="2">
    <source>
        <dbReference type="EMBL" id="CAI2200224.1"/>
    </source>
</evidence>
<dbReference type="Proteomes" id="UP001153678">
    <property type="component" value="Unassembled WGS sequence"/>
</dbReference>
<dbReference type="AlphaFoldDB" id="A0A9W4TAW3"/>
<dbReference type="OrthoDB" id="2373501at2759"/>
<dbReference type="EMBL" id="CAMKVN010023722">
    <property type="protein sequence ID" value="CAI2200224.1"/>
    <property type="molecule type" value="Genomic_DNA"/>
</dbReference>
<proteinExistence type="predicted"/>
<comment type="caution">
    <text evidence="2">The sequence shown here is derived from an EMBL/GenBank/DDBJ whole genome shotgun (WGS) entry which is preliminary data.</text>
</comment>
<name>A0A9W4TAW3_9GLOM</name>
<evidence type="ECO:0000313" key="3">
    <source>
        <dbReference type="Proteomes" id="UP001153678"/>
    </source>
</evidence>
<feature type="non-terminal residue" evidence="2">
    <location>
        <position position="1"/>
    </location>
</feature>
<feature type="compositionally biased region" description="Polar residues" evidence="1">
    <location>
        <begin position="20"/>
        <end position="32"/>
    </location>
</feature>
<evidence type="ECO:0000256" key="1">
    <source>
        <dbReference type="SAM" id="MobiDB-lite"/>
    </source>
</evidence>
<feature type="region of interest" description="Disordered" evidence="1">
    <location>
        <begin position="1"/>
        <end position="40"/>
    </location>
</feature>
<organism evidence="2 3">
    <name type="scientific">Funneliformis geosporum</name>
    <dbReference type="NCBI Taxonomy" id="1117311"/>
    <lineage>
        <taxon>Eukaryota</taxon>
        <taxon>Fungi</taxon>
        <taxon>Fungi incertae sedis</taxon>
        <taxon>Mucoromycota</taxon>
        <taxon>Glomeromycotina</taxon>
        <taxon>Glomeromycetes</taxon>
        <taxon>Glomerales</taxon>
        <taxon>Glomeraceae</taxon>
        <taxon>Funneliformis</taxon>
    </lineage>
</organism>
<reference evidence="2" key="1">
    <citation type="submission" date="2022-08" db="EMBL/GenBank/DDBJ databases">
        <authorList>
            <person name="Kallberg Y."/>
            <person name="Tangrot J."/>
            <person name="Rosling A."/>
        </authorList>
    </citation>
    <scope>NUCLEOTIDE SEQUENCE</scope>
    <source>
        <strain evidence="2">Wild A</strain>
    </source>
</reference>